<dbReference type="AlphaFoldDB" id="A0A835J4W7"/>
<organism evidence="1 2">
    <name type="scientific">Salix dunnii</name>
    <dbReference type="NCBI Taxonomy" id="1413687"/>
    <lineage>
        <taxon>Eukaryota</taxon>
        <taxon>Viridiplantae</taxon>
        <taxon>Streptophyta</taxon>
        <taxon>Embryophyta</taxon>
        <taxon>Tracheophyta</taxon>
        <taxon>Spermatophyta</taxon>
        <taxon>Magnoliopsida</taxon>
        <taxon>eudicotyledons</taxon>
        <taxon>Gunneridae</taxon>
        <taxon>Pentapetalae</taxon>
        <taxon>rosids</taxon>
        <taxon>fabids</taxon>
        <taxon>Malpighiales</taxon>
        <taxon>Salicaceae</taxon>
        <taxon>Saliceae</taxon>
        <taxon>Salix</taxon>
    </lineage>
</organism>
<evidence type="ECO:0000313" key="1">
    <source>
        <dbReference type="EMBL" id="KAF9662861.1"/>
    </source>
</evidence>
<name>A0A835J4W7_9ROSI</name>
<protein>
    <submittedName>
        <fullName evidence="1">Uncharacterized protein</fullName>
    </submittedName>
</protein>
<gene>
    <name evidence="1" type="ORF">SADUNF_Sadunf18G0098300</name>
</gene>
<accession>A0A835J4W7</accession>
<proteinExistence type="predicted"/>
<keyword evidence="2" id="KW-1185">Reference proteome</keyword>
<reference evidence="1 2" key="1">
    <citation type="submission" date="2020-10" db="EMBL/GenBank/DDBJ databases">
        <title>Plant Genome Project.</title>
        <authorList>
            <person name="Zhang R.-G."/>
        </authorList>
    </citation>
    <scope>NUCLEOTIDE SEQUENCE [LARGE SCALE GENOMIC DNA]</scope>
    <source>
        <strain evidence="1">FAFU-HL-1</strain>
        <tissue evidence="1">Leaf</tissue>
    </source>
</reference>
<comment type="caution">
    <text evidence="1">The sequence shown here is derived from an EMBL/GenBank/DDBJ whole genome shotgun (WGS) entry which is preliminary data.</text>
</comment>
<dbReference type="EMBL" id="JADGMS010000018">
    <property type="protein sequence ID" value="KAF9662861.1"/>
    <property type="molecule type" value="Genomic_DNA"/>
</dbReference>
<evidence type="ECO:0000313" key="2">
    <source>
        <dbReference type="Proteomes" id="UP000657918"/>
    </source>
</evidence>
<dbReference type="Proteomes" id="UP000657918">
    <property type="component" value="Unassembled WGS sequence"/>
</dbReference>
<sequence length="90" mass="10231">MSKCPELFSLCKLICSTISIQSFITAFLMQWSTDLHIILISFQQLNNLEQLGLANDCVRDGHVLRKADNIVVEENLLKKATRDTVTEEFS</sequence>